<organism evidence="2 3">
    <name type="scientific">Steinernema hermaphroditum</name>
    <dbReference type="NCBI Taxonomy" id="289476"/>
    <lineage>
        <taxon>Eukaryota</taxon>
        <taxon>Metazoa</taxon>
        <taxon>Ecdysozoa</taxon>
        <taxon>Nematoda</taxon>
        <taxon>Chromadorea</taxon>
        <taxon>Rhabditida</taxon>
        <taxon>Tylenchina</taxon>
        <taxon>Panagrolaimomorpha</taxon>
        <taxon>Strongyloidoidea</taxon>
        <taxon>Steinernematidae</taxon>
        <taxon>Steinernema</taxon>
    </lineage>
</organism>
<keyword evidence="1" id="KW-0732">Signal</keyword>
<sequence length="261" mass="29174">MIPVLLVLSSLVFGQIYAVALPTKDVFADPDAPDPLLLNGSLIEGAPGDGVLALSLYSCPQAASGHRQSTRPPSNYYERTDHATSYGAIGPCDDNLESGKLENLLHGDGSRVLARRIPYFGEESEAFLAEHVKNNRILCNIDQRGLWRNRKRVEDILVDYLSVPRDKQLWLAAEIGGDNNFPMTLRMFRAAIDCWLTMGASKELALDGIISFVDEDILSFPFPDNVTREEEVYHDKLYNGHQNRLTVTWTKEDGSYLQCNK</sequence>
<protein>
    <submittedName>
        <fullName evidence="2">Uncharacterized protein</fullName>
    </submittedName>
</protein>
<evidence type="ECO:0000313" key="2">
    <source>
        <dbReference type="EMBL" id="KAK0427758.1"/>
    </source>
</evidence>
<reference evidence="2" key="1">
    <citation type="submission" date="2023-06" db="EMBL/GenBank/DDBJ databases">
        <title>Genomic analysis of the entomopathogenic nematode Steinernema hermaphroditum.</title>
        <authorList>
            <person name="Schwarz E.M."/>
            <person name="Heppert J.K."/>
            <person name="Baniya A."/>
            <person name="Schwartz H.T."/>
            <person name="Tan C.-H."/>
            <person name="Antoshechkin I."/>
            <person name="Sternberg P.W."/>
            <person name="Goodrich-Blair H."/>
            <person name="Dillman A.R."/>
        </authorList>
    </citation>
    <scope>NUCLEOTIDE SEQUENCE</scope>
    <source>
        <strain evidence="2">PS9179</strain>
        <tissue evidence="2">Whole animal</tissue>
    </source>
</reference>
<accession>A0AA39MBH8</accession>
<gene>
    <name evidence="2" type="ORF">QR680_010411</name>
</gene>
<feature type="signal peptide" evidence="1">
    <location>
        <begin position="1"/>
        <end position="18"/>
    </location>
</feature>
<comment type="caution">
    <text evidence="2">The sequence shown here is derived from an EMBL/GenBank/DDBJ whole genome shotgun (WGS) entry which is preliminary data.</text>
</comment>
<dbReference type="AlphaFoldDB" id="A0AA39MBH8"/>
<feature type="chain" id="PRO_5041311942" evidence="1">
    <location>
        <begin position="19"/>
        <end position="261"/>
    </location>
</feature>
<dbReference type="Proteomes" id="UP001175271">
    <property type="component" value="Unassembled WGS sequence"/>
</dbReference>
<name>A0AA39MBH8_9BILA</name>
<evidence type="ECO:0000256" key="1">
    <source>
        <dbReference type="SAM" id="SignalP"/>
    </source>
</evidence>
<dbReference type="EMBL" id="JAUCMV010000001">
    <property type="protein sequence ID" value="KAK0427758.1"/>
    <property type="molecule type" value="Genomic_DNA"/>
</dbReference>
<evidence type="ECO:0000313" key="3">
    <source>
        <dbReference type="Proteomes" id="UP001175271"/>
    </source>
</evidence>
<keyword evidence="3" id="KW-1185">Reference proteome</keyword>
<proteinExistence type="predicted"/>